<organism evidence="1 2">
    <name type="scientific">Nelumbo nucifera</name>
    <name type="common">Sacred lotus</name>
    <dbReference type="NCBI Taxonomy" id="4432"/>
    <lineage>
        <taxon>Eukaryota</taxon>
        <taxon>Viridiplantae</taxon>
        <taxon>Streptophyta</taxon>
        <taxon>Embryophyta</taxon>
        <taxon>Tracheophyta</taxon>
        <taxon>Spermatophyta</taxon>
        <taxon>Magnoliopsida</taxon>
        <taxon>Proteales</taxon>
        <taxon>Nelumbonaceae</taxon>
        <taxon>Nelumbo</taxon>
    </lineage>
</organism>
<dbReference type="AlphaFoldDB" id="A0A1U7ZAL7"/>
<proteinExistence type="predicted"/>
<accession>A0A1U7ZAL7</accession>
<evidence type="ECO:0000313" key="2">
    <source>
        <dbReference type="RefSeq" id="XP_010244799.1"/>
    </source>
</evidence>
<dbReference type="OrthoDB" id="678173at2759"/>
<dbReference type="PANTHER" id="PTHR33108:SF61">
    <property type="entry name" value="DUF1677 FAMILY PROTEIN"/>
    <property type="match status" value="1"/>
</dbReference>
<dbReference type="InterPro" id="IPR012876">
    <property type="entry name" value="DUF1677_pln"/>
</dbReference>
<name>A0A1U7ZAL7_NELNU</name>
<dbReference type="KEGG" id="nnu:104588535"/>
<protein>
    <submittedName>
        <fullName evidence="2">Uncharacterized protein LOC104588535</fullName>
    </submittedName>
</protein>
<gene>
    <name evidence="2" type="primary">LOC104588535</name>
</gene>
<dbReference type="Proteomes" id="UP000189703">
    <property type="component" value="Unplaced"/>
</dbReference>
<reference evidence="2" key="1">
    <citation type="submission" date="2025-08" db="UniProtKB">
        <authorList>
            <consortium name="RefSeq"/>
        </authorList>
    </citation>
    <scope>IDENTIFICATION</scope>
</reference>
<evidence type="ECO:0000313" key="1">
    <source>
        <dbReference type="Proteomes" id="UP000189703"/>
    </source>
</evidence>
<dbReference type="RefSeq" id="XP_010244799.1">
    <property type="nucleotide sequence ID" value="XM_010246497.1"/>
</dbReference>
<keyword evidence="1" id="KW-1185">Reference proteome</keyword>
<dbReference type="GeneID" id="104588535"/>
<dbReference type="Pfam" id="PF07911">
    <property type="entry name" value="DUF1677"/>
    <property type="match status" value="1"/>
</dbReference>
<sequence>MASRTRARRLSLDLIQKAVSDMSSEMGISKYMDLRIPSQSAITGNDVREVECECCGLFEDCTRGYIRQVRDRFCGRWVCGLCSEAVREESQRIGQAHHFIHEEALYAHMKICQRFNKFIRANPAMSLADSMTQILKKSSRRNDV</sequence>
<dbReference type="PANTHER" id="PTHR33108">
    <property type="entry name" value="OS01G0745000 PROTEIN"/>
    <property type="match status" value="1"/>
</dbReference>
<dbReference type="eggNOG" id="ENOG502RYJ8">
    <property type="taxonomic scope" value="Eukaryota"/>
</dbReference>